<dbReference type="InterPro" id="IPR003439">
    <property type="entry name" value="ABC_transporter-like_ATP-bd"/>
</dbReference>
<dbReference type="Gene3D" id="1.10.287.380">
    <property type="entry name" value="Valyl-tRNA synthetase, C-terminal domain"/>
    <property type="match status" value="1"/>
</dbReference>
<dbReference type="Proteomes" id="UP000067626">
    <property type="component" value="Chromosome"/>
</dbReference>
<dbReference type="SMART" id="SM00382">
    <property type="entry name" value="AAA"/>
    <property type="match status" value="2"/>
</dbReference>
<dbReference type="FunFam" id="3.40.50.300:FF:000011">
    <property type="entry name" value="Putative ABC transporter ATP-binding component"/>
    <property type="match status" value="1"/>
</dbReference>
<dbReference type="InterPro" id="IPR032781">
    <property type="entry name" value="ABC_tran_Xtn"/>
</dbReference>
<dbReference type="InterPro" id="IPR017871">
    <property type="entry name" value="ABC_transporter-like_CS"/>
</dbReference>
<reference evidence="5 6" key="1">
    <citation type="submission" date="2015-07" db="EMBL/GenBank/DDBJ databases">
        <title>Genome analysis of myxobacterium Chondromyces crocatus Cm c5 reveals a high potential for natural compound synthesis and the genetic basis for the loss of fruiting body formation.</title>
        <authorList>
            <person name="Zaburannyi N."/>
            <person name="Bunk B."/>
            <person name="Maier J."/>
            <person name="Overmann J."/>
            <person name="Mueller R."/>
        </authorList>
    </citation>
    <scope>NUCLEOTIDE SEQUENCE [LARGE SCALE GENOMIC DNA]</scope>
    <source>
        <strain evidence="5 6">Cm c5</strain>
    </source>
</reference>
<name>A0A0K1E693_CHOCO</name>
<dbReference type="KEGG" id="ccro:CMC5_003160"/>
<dbReference type="PATRIC" id="fig|52.7.peg.339"/>
<accession>A0A0K1E693</accession>
<dbReference type="PROSITE" id="PS50893">
    <property type="entry name" value="ABC_TRANSPORTER_2"/>
    <property type="match status" value="2"/>
</dbReference>
<evidence type="ECO:0000313" key="5">
    <source>
        <dbReference type="EMBL" id="AKT36202.1"/>
    </source>
</evidence>
<dbReference type="CDD" id="cd03221">
    <property type="entry name" value="ABCF_EF-3"/>
    <property type="match status" value="2"/>
</dbReference>
<evidence type="ECO:0000313" key="6">
    <source>
        <dbReference type="Proteomes" id="UP000067626"/>
    </source>
</evidence>
<gene>
    <name evidence="5" type="ORF">CMC5_003160</name>
</gene>
<feature type="domain" description="ABC transporter" evidence="4">
    <location>
        <begin position="321"/>
        <end position="550"/>
    </location>
</feature>
<dbReference type="Pfam" id="PF00005">
    <property type="entry name" value="ABC_tran"/>
    <property type="match status" value="2"/>
</dbReference>
<dbReference type="PANTHER" id="PTHR42855">
    <property type="entry name" value="ABC TRANSPORTER ATP-BINDING SUBUNIT"/>
    <property type="match status" value="1"/>
</dbReference>
<proteinExistence type="predicted"/>
<dbReference type="PROSITE" id="PS00211">
    <property type="entry name" value="ABC_TRANSPORTER_1"/>
    <property type="match status" value="2"/>
</dbReference>
<organism evidence="5 6">
    <name type="scientific">Chondromyces crocatus</name>
    <dbReference type="NCBI Taxonomy" id="52"/>
    <lineage>
        <taxon>Bacteria</taxon>
        <taxon>Pseudomonadati</taxon>
        <taxon>Myxococcota</taxon>
        <taxon>Polyangia</taxon>
        <taxon>Polyangiales</taxon>
        <taxon>Polyangiaceae</taxon>
        <taxon>Chondromyces</taxon>
    </lineage>
</organism>
<dbReference type="InterPro" id="IPR003593">
    <property type="entry name" value="AAA+_ATPase"/>
</dbReference>
<dbReference type="RefSeq" id="WP_050428758.1">
    <property type="nucleotide sequence ID" value="NZ_CP012159.1"/>
</dbReference>
<dbReference type="GO" id="GO:0003677">
    <property type="term" value="F:DNA binding"/>
    <property type="evidence" value="ECO:0007669"/>
    <property type="project" value="InterPro"/>
</dbReference>
<dbReference type="AlphaFoldDB" id="A0A0K1E693"/>
<keyword evidence="3" id="KW-0175">Coiled coil</keyword>
<dbReference type="GO" id="GO:0005524">
    <property type="term" value="F:ATP binding"/>
    <property type="evidence" value="ECO:0007669"/>
    <property type="project" value="UniProtKB-KW"/>
</dbReference>
<dbReference type="InterPro" id="IPR051309">
    <property type="entry name" value="ABCF_ATPase"/>
</dbReference>
<dbReference type="InterPro" id="IPR032524">
    <property type="entry name" value="ABC_tran_C"/>
</dbReference>
<dbReference type="OrthoDB" id="9762369at2"/>
<feature type="coiled-coil region" evidence="3">
    <location>
        <begin position="591"/>
        <end position="652"/>
    </location>
</feature>
<dbReference type="InterPro" id="IPR027417">
    <property type="entry name" value="P-loop_NTPase"/>
</dbReference>
<dbReference type="Pfam" id="PF12848">
    <property type="entry name" value="ABC_tran_Xtn"/>
    <property type="match status" value="1"/>
</dbReference>
<dbReference type="Pfam" id="PF16326">
    <property type="entry name" value="ABC_tran_CTD"/>
    <property type="match status" value="1"/>
</dbReference>
<evidence type="ECO:0000259" key="4">
    <source>
        <dbReference type="PROSITE" id="PS50893"/>
    </source>
</evidence>
<dbReference type="SUPFAM" id="SSF52540">
    <property type="entry name" value="P-loop containing nucleoside triphosphate hydrolases"/>
    <property type="match status" value="2"/>
</dbReference>
<evidence type="ECO:0000256" key="3">
    <source>
        <dbReference type="SAM" id="Coils"/>
    </source>
</evidence>
<evidence type="ECO:0000256" key="2">
    <source>
        <dbReference type="ARBA" id="ARBA00022840"/>
    </source>
</evidence>
<sequence length="659" mass="71667">MPVVTAQELRKSYGTRVILDDVTLTIRTGERVGLVGINGSGKSTLARILAGTEAPESGTVMRRRGAEIAILSQDPQFEPTLSARDVVIAGLAAWHAARARHDEASRALTRGDGEHDALLAAQSEAAADVERLGGWDVSHRVDAILGHVGVTRLDAPVGSMSGGDRRRVALARILVARPALAILDEPSNHLDAETVEWLEQYLIEEHTGALLLITHDRYLLDRVAERTLEIDKGKVYSYDGGYEAYLEQKAERLALDARAESNRQNFLRRELEWLRRQPKARTGKQKARIQRAESAKGQLAPKAERAAELHVATTRSGRSILELKQLGVRVGDRWLIRDLDFVLTKGERVGVVGRNGTGKTTLLRAILGDLPAEASASEQEPRLTQGEAVLGKSTTIAYFDQHRSGLDTEASILENVAGDRARIPLGEHVMEPRVYLERFLFEGPTINQPVGSLSGGERARVALAKMLSRPSNVLLLDEPTNDLDVTTLASLEDMLVELDGSAVVVTHDRWFLNRVATTILAFEDDGRVIRYAGNFDSFRAQKAHAEAEAKAAAASAAAARTAAPEATKAAKGGPREAPRAKGLTYAERAELDGILERIEQAEVRVTELEATLADPSLYASRGAEVPGMVADLEKAKAEVTRLTARWEELEAKRDAAGKG</sequence>
<keyword evidence="2 5" id="KW-0067">ATP-binding</keyword>
<feature type="domain" description="ABC transporter" evidence="4">
    <location>
        <begin position="4"/>
        <end position="257"/>
    </location>
</feature>
<dbReference type="GO" id="GO:0016887">
    <property type="term" value="F:ATP hydrolysis activity"/>
    <property type="evidence" value="ECO:0007669"/>
    <property type="project" value="InterPro"/>
</dbReference>
<dbReference type="InterPro" id="IPR037118">
    <property type="entry name" value="Val-tRNA_synth_C_sf"/>
</dbReference>
<dbReference type="EMBL" id="CP012159">
    <property type="protein sequence ID" value="AKT36202.1"/>
    <property type="molecule type" value="Genomic_DNA"/>
</dbReference>
<keyword evidence="1" id="KW-0547">Nucleotide-binding</keyword>
<dbReference type="Gene3D" id="3.40.50.300">
    <property type="entry name" value="P-loop containing nucleotide triphosphate hydrolases"/>
    <property type="match status" value="2"/>
</dbReference>
<evidence type="ECO:0000256" key="1">
    <source>
        <dbReference type="ARBA" id="ARBA00022741"/>
    </source>
</evidence>
<dbReference type="PANTHER" id="PTHR42855:SF1">
    <property type="entry name" value="ABC TRANSPORTER DOMAIN-CONTAINING PROTEIN"/>
    <property type="match status" value="1"/>
</dbReference>
<dbReference type="STRING" id="52.CMC5_003160"/>
<protein>
    <submittedName>
        <fullName evidence="5">ABC transporter ATP-binding protein</fullName>
    </submittedName>
</protein>
<keyword evidence="6" id="KW-1185">Reference proteome</keyword>